<accession>A0A2A5W777</accession>
<dbReference type="Proteomes" id="UP000219329">
    <property type="component" value="Unassembled WGS sequence"/>
</dbReference>
<evidence type="ECO:0000259" key="1">
    <source>
        <dbReference type="SMART" id="SM01008"/>
    </source>
</evidence>
<dbReference type="PIRSF" id="PIRSF036389">
    <property type="entry name" value="IOR_B"/>
    <property type="match status" value="1"/>
</dbReference>
<dbReference type="InterPro" id="IPR006311">
    <property type="entry name" value="TAT_signal"/>
</dbReference>
<dbReference type="Gene3D" id="3.30.365.10">
    <property type="entry name" value="Aldehyde oxidase/xanthine dehydrogenase, molybdopterin binding domain"/>
    <property type="match status" value="4"/>
</dbReference>
<dbReference type="PANTHER" id="PTHR47495">
    <property type="entry name" value="ALDEHYDE DEHYDROGENASE"/>
    <property type="match status" value="1"/>
</dbReference>
<protein>
    <submittedName>
        <fullName evidence="2">Isoquinoline 1-oxidoreductase</fullName>
    </submittedName>
</protein>
<feature type="domain" description="Aldehyde oxidase/xanthine dehydrogenase a/b hammerhead" evidence="1">
    <location>
        <begin position="241"/>
        <end position="333"/>
    </location>
</feature>
<dbReference type="SMART" id="SM01008">
    <property type="entry name" value="Ald_Xan_dh_C"/>
    <property type="match status" value="1"/>
</dbReference>
<dbReference type="InterPro" id="IPR037165">
    <property type="entry name" value="AldOxase/xan_DH_Mopterin-bd_sf"/>
</dbReference>
<dbReference type="Pfam" id="PF02738">
    <property type="entry name" value="MoCoBD_1"/>
    <property type="match status" value="1"/>
</dbReference>
<dbReference type="InterPro" id="IPR052516">
    <property type="entry name" value="N-heterocyclic_Hydroxylase"/>
</dbReference>
<evidence type="ECO:0000313" key="3">
    <source>
        <dbReference type="Proteomes" id="UP000219329"/>
    </source>
</evidence>
<evidence type="ECO:0000313" key="2">
    <source>
        <dbReference type="EMBL" id="PDH32330.1"/>
    </source>
</evidence>
<dbReference type="InterPro" id="IPR046867">
    <property type="entry name" value="AldOxase/xan_DH_MoCoBD2"/>
</dbReference>
<reference evidence="2 3" key="1">
    <citation type="submission" date="2017-08" db="EMBL/GenBank/DDBJ databases">
        <title>Fine stratification of microbial communities through a metagenomic profile of the photic zone.</title>
        <authorList>
            <person name="Haro-Moreno J.M."/>
            <person name="Lopez-Perez M."/>
            <person name="De La Torre J."/>
            <person name="Picazo A."/>
            <person name="Camacho A."/>
            <person name="Rodriguez-Valera F."/>
        </authorList>
    </citation>
    <scope>NUCLEOTIDE SEQUENCE [LARGE SCALE GENOMIC DNA]</scope>
    <source>
        <strain evidence="2">MED-G28</strain>
    </source>
</reference>
<dbReference type="SUPFAM" id="SSF56003">
    <property type="entry name" value="Molybdenum cofactor-binding domain"/>
    <property type="match status" value="2"/>
</dbReference>
<sequence>MGKWTRRAFITTGLVAGGGVVVGISMRPGNQVKELAGKVGNEGGQLIHSYVKIDSENVITAIIPHSEMGQGVQTSLSQMLAEELDADWDQLRMEEAPAIGEYSTYSAGRGYLLAGIDFPEILIPTVDGAMMRVADSLNMQITGGSMSIRTTGAMAMRIAGAATREMLQQAAAKSWGVPVNEIVTEDSHLFHAATSRREPYASFASTIAEMTPSQTPSFKDPSEYKIVGTHKPRRDIPAKVDGSLKFALDVRLPGMLFASVVRSPVSGGSIVNVNDSAARAIEGVVDVIVIPESSVDSMLGATISGEAVAVVADSYWTANRALQELSVQWSETGFESVSSDDIFAQFDRDISSRRDRQTDRLEGEADSVFSTAAKVIDADYHVPYLAHTCMEPLNATADVRNGRAEVWVGCQNPLGFRRDVANVLGLDEENVILHNHAMGGGFGRKSRPDYAIQAAQLAQAMGRPVQLIWSREEDVRQDFYRPAVQSRFRAAFDADNKLVAWKNTYTNKNEPIEAPLIPYAVPAQDIGFVSSPTHVPFGAWRSVDHSQHGFFTESFIDEAANAAGKDPFEFRADLLNDSPRHLVVLTKVAEEAEWSKPLPAGRGRGISLQESFGSIVAQVVEVSIINGEVFVNRVVAAIDPGLAVAPDGIAAQVESGIIYGLSAALHGEITIENGAVAQSNFDDYQTLRMNEAPVIETHVINSGHDIGGAGEPGTPGIAPALANAVFDATGIRVRQLPLKNFDLDFQVKETGVAG</sequence>
<comment type="caution">
    <text evidence="2">The sequence shown here is derived from an EMBL/GenBank/DDBJ whole genome shotgun (WGS) entry which is preliminary data.</text>
</comment>
<dbReference type="InterPro" id="IPR000674">
    <property type="entry name" value="Ald_Oxase/Xan_DH_a/b"/>
</dbReference>
<dbReference type="InterPro" id="IPR008274">
    <property type="entry name" value="AldOxase/xan_DH_MoCoBD1"/>
</dbReference>
<proteinExistence type="predicted"/>
<dbReference type="GO" id="GO:0016491">
    <property type="term" value="F:oxidoreductase activity"/>
    <property type="evidence" value="ECO:0007669"/>
    <property type="project" value="InterPro"/>
</dbReference>
<dbReference type="Gene3D" id="3.90.1170.50">
    <property type="entry name" value="Aldehyde oxidase/xanthine dehydrogenase, a/b hammerhead"/>
    <property type="match status" value="1"/>
</dbReference>
<organism evidence="2 3">
    <name type="scientific">OM182 bacterium MED-G28</name>
    <dbReference type="NCBI Taxonomy" id="1986256"/>
    <lineage>
        <taxon>Bacteria</taxon>
        <taxon>Pseudomonadati</taxon>
        <taxon>Pseudomonadota</taxon>
        <taxon>Gammaproteobacteria</taxon>
        <taxon>OMG group</taxon>
        <taxon>OM182 clade</taxon>
    </lineage>
</organism>
<dbReference type="Pfam" id="PF20256">
    <property type="entry name" value="MoCoBD_2"/>
    <property type="match status" value="1"/>
</dbReference>
<dbReference type="PANTHER" id="PTHR47495:SF2">
    <property type="entry name" value="ALDEHYDE DEHYDROGENASE"/>
    <property type="match status" value="1"/>
</dbReference>
<dbReference type="AlphaFoldDB" id="A0A2A5W777"/>
<dbReference type="EMBL" id="NTJZ01000018">
    <property type="protein sequence ID" value="PDH32330.1"/>
    <property type="molecule type" value="Genomic_DNA"/>
</dbReference>
<dbReference type="PROSITE" id="PS51318">
    <property type="entry name" value="TAT"/>
    <property type="match status" value="1"/>
</dbReference>
<dbReference type="InterPro" id="IPR012368">
    <property type="entry name" value="OxRdtase_Mopterin-bd_su_IorB"/>
</dbReference>
<gene>
    <name evidence="2" type="ORF">CNF02_12320</name>
</gene>
<name>A0A2A5W777_9GAMM</name>